<dbReference type="AlphaFoldDB" id="A0AAV5EPB6"/>
<comment type="caution">
    <text evidence="1">The sequence shown here is derived from an EMBL/GenBank/DDBJ whole genome shotgun (WGS) entry which is preliminary data.</text>
</comment>
<protein>
    <submittedName>
        <fullName evidence="1">Uncharacterized protein</fullName>
    </submittedName>
</protein>
<evidence type="ECO:0000313" key="2">
    <source>
        <dbReference type="Proteomes" id="UP001054889"/>
    </source>
</evidence>
<proteinExistence type="predicted"/>
<dbReference type="EMBL" id="BQKI01000077">
    <property type="protein sequence ID" value="GJN24334.1"/>
    <property type="molecule type" value="Genomic_DNA"/>
</dbReference>
<dbReference type="Proteomes" id="UP001054889">
    <property type="component" value="Unassembled WGS sequence"/>
</dbReference>
<evidence type="ECO:0000313" key="1">
    <source>
        <dbReference type="EMBL" id="GJN24334.1"/>
    </source>
</evidence>
<organism evidence="1 2">
    <name type="scientific">Eleusine coracana subsp. coracana</name>
    <dbReference type="NCBI Taxonomy" id="191504"/>
    <lineage>
        <taxon>Eukaryota</taxon>
        <taxon>Viridiplantae</taxon>
        <taxon>Streptophyta</taxon>
        <taxon>Embryophyta</taxon>
        <taxon>Tracheophyta</taxon>
        <taxon>Spermatophyta</taxon>
        <taxon>Magnoliopsida</taxon>
        <taxon>Liliopsida</taxon>
        <taxon>Poales</taxon>
        <taxon>Poaceae</taxon>
        <taxon>PACMAD clade</taxon>
        <taxon>Chloridoideae</taxon>
        <taxon>Cynodonteae</taxon>
        <taxon>Eleusininae</taxon>
        <taxon>Eleusine</taxon>
    </lineage>
</organism>
<name>A0AAV5EPB6_ELECO</name>
<keyword evidence="2" id="KW-1185">Reference proteome</keyword>
<gene>
    <name evidence="1" type="primary">gb12071</name>
    <name evidence="1" type="ORF">PR202_gb12071</name>
</gene>
<reference evidence="1" key="2">
    <citation type="submission" date="2021-12" db="EMBL/GenBank/DDBJ databases">
        <title>Resequencing data analysis of finger millet.</title>
        <authorList>
            <person name="Hatakeyama M."/>
            <person name="Aluri S."/>
            <person name="Balachadran M.T."/>
            <person name="Sivarajan S.R."/>
            <person name="Poveda L."/>
            <person name="Shimizu-Inatsugi R."/>
            <person name="Schlapbach R."/>
            <person name="Sreeman S.M."/>
            <person name="Shimizu K.K."/>
        </authorList>
    </citation>
    <scope>NUCLEOTIDE SEQUENCE</scope>
</reference>
<sequence>MVWCGDLRAVFPSDADVDVDQHQQEAAAEIITVNFPRLRRVHLHELPMLRGICGRWRVYAPNLETIKIRGCWSLTQQQEGGV</sequence>
<reference evidence="1" key="1">
    <citation type="journal article" date="2018" name="DNA Res.">
        <title>Multiple hybrid de novo genome assembly of finger millet, an orphan allotetraploid crop.</title>
        <authorList>
            <person name="Hatakeyama M."/>
            <person name="Aluri S."/>
            <person name="Balachadran M.T."/>
            <person name="Sivarajan S.R."/>
            <person name="Patrignani A."/>
            <person name="Gruter S."/>
            <person name="Poveda L."/>
            <person name="Shimizu-Inatsugi R."/>
            <person name="Baeten J."/>
            <person name="Francoijs K.J."/>
            <person name="Nataraja K.N."/>
            <person name="Reddy Y.A.N."/>
            <person name="Phadnis S."/>
            <person name="Ravikumar R.L."/>
            <person name="Schlapbach R."/>
            <person name="Sreeman S.M."/>
            <person name="Shimizu K.K."/>
        </authorList>
    </citation>
    <scope>NUCLEOTIDE SEQUENCE</scope>
</reference>
<accession>A0AAV5EPB6</accession>